<feature type="domain" description="Exoribonuclease phosphorolytic" evidence="8">
    <location>
        <begin position="397"/>
        <end position="530"/>
    </location>
</feature>
<dbReference type="GO" id="GO:0008033">
    <property type="term" value="P:tRNA processing"/>
    <property type="evidence" value="ECO:0007669"/>
    <property type="project" value="UniProtKB-KW"/>
</dbReference>
<dbReference type="InterPro" id="IPR036456">
    <property type="entry name" value="PNPase_PH_RNA-bd_sf"/>
</dbReference>
<comment type="caution">
    <text evidence="9">The sequence shown here is derived from an EMBL/GenBank/DDBJ whole genome shotgun (WGS) entry which is preliminary data.</text>
</comment>
<dbReference type="SUPFAM" id="SSF46915">
    <property type="entry name" value="Polynucleotide phosphorylase/guanosine pentaphosphate synthase (PNPase/GPSI), domain 3"/>
    <property type="match status" value="1"/>
</dbReference>
<dbReference type="GO" id="GO:0005739">
    <property type="term" value="C:mitochondrion"/>
    <property type="evidence" value="ECO:0007669"/>
    <property type="project" value="TreeGrafter"/>
</dbReference>
<dbReference type="InterPro" id="IPR012162">
    <property type="entry name" value="PNPase"/>
</dbReference>
<dbReference type="GO" id="GO:0005829">
    <property type="term" value="C:cytosol"/>
    <property type="evidence" value="ECO:0007669"/>
    <property type="project" value="TreeGrafter"/>
</dbReference>
<evidence type="ECO:0000313" key="10">
    <source>
        <dbReference type="Proteomes" id="UP001190700"/>
    </source>
</evidence>
<dbReference type="GO" id="GO:0000958">
    <property type="term" value="P:mitochondrial mRNA catabolic process"/>
    <property type="evidence" value="ECO:0007669"/>
    <property type="project" value="TreeGrafter"/>
</dbReference>
<dbReference type="SUPFAM" id="SSF54211">
    <property type="entry name" value="Ribosomal protein S5 domain 2-like"/>
    <property type="match status" value="2"/>
</dbReference>
<dbReference type="GO" id="GO:0004654">
    <property type="term" value="F:polyribonucleotide nucleotidyltransferase activity"/>
    <property type="evidence" value="ECO:0007669"/>
    <property type="project" value="UniProtKB-EC"/>
</dbReference>
<feature type="domain" description="Exoribonuclease phosphorolytic" evidence="8">
    <location>
        <begin position="77"/>
        <end position="208"/>
    </location>
</feature>
<dbReference type="FunFam" id="3.30.230.70:FF:000001">
    <property type="entry name" value="Polyribonucleotide nucleotidyltransferase"/>
    <property type="match status" value="1"/>
</dbReference>
<keyword evidence="3" id="KW-0698">rRNA processing</keyword>
<dbReference type="PANTHER" id="PTHR11252:SF16">
    <property type="entry name" value="POLYRIBONUCLEOTIDE NUCLEOTIDYLTRANSFERASE 2, MITOCHONDRIAL"/>
    <property type="match status" value="1"/>
</dbReference>
<organism evidence="9 10">
    <name type="scientific">Cymbomonas tetramitiformis</name>
    <dbReference type="NCBI Taxonomy" id="36881"/>
    <lineage>
        <taxon>Eukaryota</taxon>
        <taxon>Viridiplantae</taxon>
        <taxon>Chlorophyta</taxon>
        <taxon>Pyramimonadophyceae</taxon>
        <taxon>Pyramimonadales</taxon>
        <taxon>Pyramimonadaceae</taxon>
        <taxon>Cymbomonas</taxon>
    </lineage>
</organism>
<keyword evidence="4" id="KW-0808">Transferase</keyword>
<dbReference type="CDD" id="cd11363">
    <property type="entry name" value="RNase_PH_PNPase_1"/>
    <property type="match status" value="1"/>
</dbReference>
<dbReference type="AlphaFoldDB" id="A0AAE0G656"/>
<dbReference type="Gene3D" id="3.30.230.70">
    <property type="entry name" value="GHMP Kinase, N-terminal domain"/>
    <property type="match status" value="2"/>
</dbReference>
<evidence type="ECO:0000256" key="7">
    <source>
        <dbReference type="ARBA" id="ARBA00022884"/>
    </source>
</evidence>
<evidence type="ECO:0000256" key="5">
    <source>
        <dbReference type="ARBA" id="ARBA00022694"/>
    </source>
</evidence>
<accession>A0AAE0G656</accession>
<gene>
    <name evidence="9" type="ORF">CYMTET_19388</name>
</gene>
<evidence type="ECO:0000256" key="6">
    <source>
        <dbReference type="ARBA" id="ARBA00022695"/>
    </source>
</evidence>
<dbReference type="InterPro" id="IPR036345">
    <property type="entry name" value="ExoRNase_PH_dom2_sf"/>
</dbReference>
<dbReference type="GO" id="GO:0000965">
    <property type="term" value="P:mitochondrial RNA 3'-end processing"/>
    <property type="evidence" value="ECO:0007669"/>
    <property type="project" value="TreeGrafter"/>
</dbReference>
<sequence>MSRFLHGAYRTAGLFGGKLCYESQLHDYRSCLSKIATPFLGATGTSARGFTATPRATNKILSLPLGASITEEVEIAGRDMIFECGKIARLADGSVVLKYGDTQVLVTAVAERRLQEGNDFMPLSVEYREKAYAHGRLPQNNSRREGVSKDREILIGRAIDRAIRPLFPKGFYYETQIMNHILCADGTQDPDVLCINAASAALMVSDIPWDGPCAAVSVGADKEGNLVLFPTVQQQEELDLNLLYACTEDKALMIEAGASNNGVSEKVFAAALQFAHNSAAVLIAPQRELAARVSKQKREADLIQPSDALLELARSALTPLTNKVLFDRNIRKNDREANLGAARHTAIDIVKEELAKQGEEEVGQVVLGEAMDIVEGELVRRQIREDGVRCDGRFTTEVRPLHAEVGGVPVVHGCSIFNRGDTQAMATTTIASLEDAQQLEAVVGPPTKRFMLHYGFPPFSVNEVGKVGGIGRREIGHGALAEKALAGVMPSEEAYPFTVRVNSETMGSNGSSSMAAVCSGSLALMDAGVPITSHVAGMSIGLLMDSDTVPPPPPPGQRCDPVGAWLFTLTHCIKHLR</sequence>
<comment type="similarity">
    <text evidence="1">Belongs to the polyribonucleotide nucleotidyltransferase family.</text>
</comment>
<keyword evidence="10" id="KW-1185">Reference proteome</keyword>
<dbReference type="Pfam" id="PF01138">
    <property type="entry name" value="RNase_PH"/>
    <property type="match status" value="2"/>
</dbReference>
<keyword evidence="7" id="KW-0694">RNA-binding</keyword>
<evidence type="ECO:0000313" key="9">
    <source>
        <dbReference type="EMBL" id="KAK3272309.1"/>
    </source>
</evidence>
<evidence type="ECO:0000256" key="3">
    <source>
        <dbReference type="ARBA" id="ARBA00022552"/>
    </source>
</evidence>
<dbReference type="NCBIfam" id="NF008805">
    <property type="entry name" value="PRK11824.1"/>
    <property type="match status" value="1"/>
</dbReference>
<dbReference type="InterPro" id="IPR027408">
    <property type="entry name" value="PNPase/RNase_PH_dom_sf"/>
</dbReference>
<dbReference type="Proteomes" id="UP001190700">
    <property type="component" value="Unassembled WGS sequence"/>
</dbReference>
<dbReference type="EMBL" id="LGRX02009047">
    <property type="protein sequence ID" value="KAK3272309.1"/>
    <property type="molecule type" value="Genomic_DNA"/>
</dbReference>
<dbReference type="InterPro" id="IPR020568">
    <property type="entry name" value="Ribosomal_Su5_D2-typ_SF"/>
</dbReference>
<dbReference type="GO" id="GO:0009570">
    <property type="term" value="C:chloroplast stroma"/>
    <property type="evidence" value="ECO:0007669"/>
    <property type="project" value="TreeGrafter"/>
</dbReference>
<dbReference type="GO" id="GO:0003723">
    <property type="term" value="F:RNA binding"/>
    <property type="evidence" value="ECO:0007669"/>
    <property type="project" value="UniProtKB-KW"/>
</dbReference>
<keyword evidence="5" id="KW-0819">tRNA processing</keyword>
<dbReference type="GO" id="GO:0006364">
    <property type="term" value="P:rRNA processing"/>
    <property type="evidence" value="ECO:0007669"/>
    <property type="project" value="UniProtKB-KW"/>
</dbReference>
<dbReference type="EC" id="2.7.7.8" evidence="2"/>
<dbReference type="InterPro" id="IPR001247">
    <property type="entry name" value="ExoRNase_PH_dom1"/>
</dbReference>
<evidence type="ECO:0000259" key="8">
    <source>
        <dbReference type="Pfam" id="PF01138"/>
    </source>
</evidence>
<keyword evidence="6" id="KW-0548">Nucleotidyltransferase</keyword>
<evidence type="ECO:0000256" key="4">
    <source>
        <dbReference type="ARBA" id="ARBA00022679"/>
    </source>
</evidence>
<protein>
    <recommendedName>
        <fullName evidence="2">polyribonucleotide nucleotidyltransferase</fullName>
        <ecNumber evidence="2">2.7.7.8</ecNumber>
    </recommendedName>
</protein>
<name>A0AAE0G656_9CHLO</name>
<dbReference type="PANTHER" id="PTHR11252">
    <property type="entry name" value="POLYRIBONUCLEOTIDE NUCLEOTIDYLTRANSFERASE"/>
    <property type="match status" value="1"/>
</dbReference>
<evidence type="ECO:0000256" key="2">
    <source>
        <dbReference type="ARBA" id="ARBA00012416"/>
    </source>
</evidence>
<dbReference type="SUPFAM" id="SSF55666">
    <property type="entry name" value="Ribonuclease PH domain 2-like"/>
    <property type="match status" value="1"/>
</dbReference>
<reference evidence="9 10" key="1">
    <citation type="journal article" date="2015" name="Genome Biol. Evol.">
        <title>Comparative Genomics of a Bacterivorous Green Alga Reveals Evolutionary Causalities and Consequences of Phago-Mixotrophic Mode of Nutrition.</title>
        <authorList>
            <person name="Burns J.A."/>
            <person name="Paasch A."/>
            <person name="Narechania A."/>
            <person name="Kim E."/>
        </authorList>
    </citation>
    <scope>NUCLEOTIDE SEQUENCE [LARGE SCALE GENOMIC DNA]</scope>
    <source>
        <strain evidence="9 10">PLY_AMNH</strain>
    </source>
</reference>
<dbReference type="GO" id="GO:0000175">
    <property type="term" value="F:3'-5'-RNA exonuclease activity"/>
    <property type="evidence" value="ECO:0007669"/>
    <property type="project" value="TreeGrafter"/>
</dbReference>
<proteinExistence type="inferred from homology"/>
<evidence type="ECO:0000256" key="1">
    <source>
        <dbReference type="ARBA" id="ARBA00007404"/>
    </source>
</evidence>